<protein>
    <submittedName>
        <fullName evidence="2">YqjF family protein</fullName>
    </submittedName>
</protein>
<evidence type="ECO:0000256" key="1">
    <source>
        <dbReference type="SAM" id="MobiDB-lite"/>
    </source>
</evidence>
<dbReference type="AlphaFoldDB" id="A0ABD5Y7M5"/>
<dbReference type="Pfam" id="PF09844">
    <property type="entry name" value="DUF2071"/>
    <property type="match status" value="1"/>
</dbReference>
<dbReference type="Proteomes" id="UP001596432">
    <property type="component" value="Unassembled WGS sequence"/>
</dbReference>
<accession>A0ABD5Y7M5</accession>
<dbReference type="GeneID" id="78822123"/>
<evidence type="ECO:0000313" key="3">
    <source>
        <dbReference type="Proteomes" id="UP001596432"/>
    </source>
</evidence>
<dbReference type="InterPro" id="IPR023375">
    <property type="entry name" value="ADC_dom_sf"/>
</dbReference>
<feature type="compositionally biased region" description="Low complexity" evidence="1">
    <location>
        <begin position="144"/>
        <end position="165"/>
    </location>
</feature>
<feature type="region of interest" description="Disordered" evidence="1">
    <location>
        <begin position="135"/>
        <end position="185"/>
    </location>
</feature>
<sequence length="292" mass="32707">MSLTSGFSVPIAMGWRDLLFANWPVDPAVLDPHVPDDLDLDTYEGDAWLSVVPFVNVNVRPRGAPSALGIRLPELNLRTYVRAGDDPGIYFFTLDAQGVLSVLGARVTHHLPYHYARMDVSRSRNWERWRRERQNRAERGVDEAGPGESSAASGARSSSGAATGGPSDEVYFASTRRHPGSRPCRFAASYRPTGERFRAERGSLARFLTERHLLYTQDQRGRLRYTRARHPPWPLCDAAAEIDRNELFEAHGFDYPERDPVHYYSPGVDTVTSASRAVEDATAPLLRADQRV</sequence>
<keyword evidence="3" id="KW-1185">Reference proteome</keyword>
<organism evidence="2 3">
    <name type="scientific">Halosimplex aquaticum</name>
    <dbReference type="NCBI Taxonomy" id="3026162"/>
    <lineage>
        <taxon>Archaea</taxon>
        <taxon>Methanobacteriati</taxon>
        <taxon>Methanobacteriota</taxon>
        <taxon>Stenosarchaea group</taxon>
        <taxon>Halobacteria</taxon>
        <taxon>Halobacteriales</taxon>
        <taxon>Haloarculaceae</taxon>
        <taxon>Halosimplex</taxon>
    </lineage>
</organism>
<dbReference type="SUPFAM" id="SSF160104">
    <property type="entry name" value="Acetoacetate decarboxylase-like"/>
    <property type="match status" value="1"/>
</dbReference>
<dbReference type="EMBL" id="JBHTAS010000001">
    <property type="protein sequence ID" value="MFC7141800.1"/>
    <property type="molecule type" value="Genomic_DNA"/>
</dbReference>
<dbReference type="RefSeq" id="WP_274322878.1">
    <property type="nucleotide sequence ID" value="NZ_CP118158.1"/>
</dbReference>
<dbReference type="InterPro" id="IPR018644">
    <property type="entry name" value="DUF2071"/>
</dbReference>
<proteinExistence type="predicted"/>
<dbReference type="PANTHER" id="PTHR39186:SF1">
    <property type="entry name" value="DUF2071 DOMAIN-CONTAINING PROTEIN"/>
    <property type="match status" value="1"/>
</dbReference>
<gene>
    <name evidence="2" type="ORF">ACFQMA_18425</name>
</gene>
<name>A0ABD5Y7M5_9EURY</name>
<dbReference type="PANTHER" id="PTHR39186">
    <property type="entry name" value="DUF2071 FAMILY PROTEIN"/>
    <property type="match status" value="1"/>
</dbReference>
<evidence type="ECO:0000313" key="2">
    <source>
        <dbReference type="EMBL" id="MFC7141800.1"/>
    </source>
</evidence>
<reference evidence="2 3" key="1">
    <citation type="journal article" date="2019" name="Int. J. Syst. Evol. Microbiol.">
        <title>The Global Catalogue of Microorganisms (GCM) 10K type strain sequencing project: providing services to taxonomists for standard genome sequencing and annotation.</title>
        <authorList>
            <consortium name="The Broad Institute Genomics Platform"/>
            <consortium name="The Broad Institute Genome Sequencing Center for Infectious Disease"/>
            <person name="Wu L."/>
            <person name="Ma J."/>
        </authorList>
    </citation>
    <scope>NUCLEOTIDE SEQUENCE [LARGE SCALE GENOMIC DNA]</scope>
    <source>
        <strain evidence="2 3">XZYJT29</strain>
    </source>
</reference>
<comment type="caution">
    <text evidence="2">The sequence shown here is derived from an EMBL/GenBank/DDBJ whole genome shotgun (WGS) entry which is preliminary data.</text>
</comment>